<comment type="similarity">
    <text evidence="2 6">Belongs to the flagella basal body rod proteins family.</text>
</comment>
<feature type="domain" description="Flagellar basal body rod protein N-terminal" evidence="7">
    <location>
        <begin position="21"/>
        <end position="40"/>
    </location>
</feature>
<keyword evidence="4 6" id="KW-0975">Bacterial flagellum</keyword>
<comment type="function">
    <text evidence="5 6">Structural component of flagellum, the bacterial motility apparatus. Part of the rod structure of flagellar basal body.</text>
</comment>
<evidence type="ECO:0000313" key="9">
    <source>
        <dbReference type="Proteomes" id="UP000184171"/>
    </source>
</evidence>
<sequence>MADFLIADRSMMVLKKSLDLRSQNQQVIAGNIANAETPGYEARKFDFEKGLRQAMQSPQLQGKTSNPKHLPIGGSSIASVQGEISKVRDTNPLGDGNTVSLDDEMFDLAENQLLFEAGAQMLKKKMGMLKYVAGDGR</sequence>
<dbReference type="PIRSF" id="PIRSF002889">
    <property type="entry name" value="Rod_FlgB"/>
    <property type="match status" value="1"/>
</dbReference>
<dbReference type="NCBIfam" id="TIGR01396">
    <property type="entry name" value="FlgB"/>
    <property type="match status" value="1"/>
</dbReference>
<comment type="subcellular location">
    <subcellularLocation>
        <location evidence="1 6">Bacterial flagellum basal body</location>
    </subcellularLocation>
</comment>
<evidence type="ECO:0000259" key="7">
    <source>
        <dbReference type="Pfam" id="PF00460"/>
    </source>
</evidence>
<reference evidence="8 9" key="1">
    <citation type="submission" date="2016-11" db="EMBL/GenBank/DDBJ databases">
        <authorList>
            <person name="Jaros S."/>
            <person name="Januszkiewicz K."/>
            <person name="Wedrychowicz H."/>
        </authorList>
    </citation>
    <scope>NUCLEOTIDE SEQUENCE [LARGE SCALE GENOMIC DNA]</scope>
    <source>
        <strain evidence="8 9">DSM 5091</strain>
    </source>
</reference>
<evidence type="ECO:0000256" key="6">
    <source>
        <dbReference type="PIRNR" id="PIRNR002889"/>
    </source>
</evidence>
<dbReference type="InterPro" id="IPR001444">
    <property type="entry name" value="Flag_bb_rod_N"/>
</dbReference>
<dbReference type="STRING" id="1122189.SAMN02745165_03256"/>
<evidence type="ECO:0000256" key="5">
    <source>
        <dbReference type="ARBA" id="ARBA00024934"/>
    </source>
</evidence>
<evidence type="ECO:0000256" key="4">
    <source>
        <dbReference type="ARBA" id="ARBA00023143"/>
    </source>
</evidence>
<proteinExistence type="inferred from homology"/>
<dbReference type="PANTHER" id="PTHR30435:SF12">
    <property type="entry name" value="FLAGELLAR BASAL BODY ROD PROTEIN FLGB"/>
    <property type="match status" value="1"/>
</dbReference>
<protein>
    <recommendedName>
        <fullName evidence="3 6">Flagellar basal body rod protein FlgB</fullName>
    </recommendedName>
</protein>
<dbReference type="InterPro" id="IPR006300">
    <property type="entry name" value="FlgB"/>
</dbReference>
<accession>A0A1M6MDG8</accession>
<keyword evidence="8" id="KW-0282">Flagellum</keyword>
<dbReference type="GO" id="GO:0030694">
    <property type="term" value="C:bacterial-type flagellum basal body, rod"/>
    <property type="evidence" value="ECO:0007669"/>
    <property type="project" value="InterPro"/>
</dbReference>
<dbReference type="Proteomes" id="UP000184171">
    <property type="component" value="Unassembled WGS sequence"/>
</dbReference>
<evidence type="ECO:0000256" key="1">
    <source>
        <dbReference type="ARBA" id="ARBA00004117"/>
    </source>
</evidence>
<organism evidence="8 9">
    <name type="scientific">Malonomonas rubra DSM 5091</name>
    <dbReference type="NCBI Taxonomy" id="1122189"/>
    <lineage>
        <taxon>Bacteria</taxon>
        <taxon>Pseudomonadati</taxon>
        <taxon>Thermodesulfobacteriota</taxon>
        <taxon>Desulfuromonadia</taxon>
        <taxon>Desulfuromonadales</taxon>
        <taxon>Geopsychrobacteraceae</taxon>
        <taxon>Malonomonas</taxon>
    </lineage>
</organism>
<comment type="subunit">
    <text evidence="6">The basal body constitutes a major portion of the flagellar organelle and consists of a number of rings mounted on a central rod.</text>
</comment>
<evidence type="ECO:0000256" key="2">
    <source>
        <dbReference type="ARBA" id="ARBA00009677"/>
    </source>
</evidence>
<name>A0A1M6MDG8_MALRU</name>
<dbReference type="AlphaFoldDB" id="A0A1M6MDG8"/>
<dbReference type="EMBL" id="FQZT01000017">
    <property type="protein sequence ID" value="SHJ81470.1"/>
    <property type="molecule type" value="Genomic_DNA"/>
</dbReference>
<gene>
    <name evidence="8" type="ORF">SAMN02745165_03256</name>
</gene>
<dbReference type="Pfam" id="PF00460">
    <property type="entry name" value="Flg_bb_rod"/>
    <property type="match status" value="1"/>
</dbReference>
<dbReference type="GO" id="GO:0071978">
    <property type="term" value="P:bacterial-type flagellum-dependent swarming motility"/>
    <property type="evidence" value="ECO:0007669"/>
    <property type="project" value="TreeGrafter"/>
</dbReference>
<evidence type="ECO:0000256" key="3">
    <source>
        <dbReference type="ARBA" id="ARBA00014376"/>
    </source>
</evidence>
<dbReference type="RefSeq" id="WP_072909790.1">
    <property type="nucleotide sequence ID" value="NZ_FQZT01000017.1"/>
</dbReference>
<dbReference type="PANTHER" id="PTHR30435">
    <property type="entry name" value="FLAGELLAR PROTEIN"/>
    <property type="match status" value="1"/>
</dbReference>
<keyword evidence="9" id="KW-1185">Reference proteome</keyword>
<keyword evidence="8" id="KW-0969">Cilium</keyword>
<evidence type="ECO:0000313" key="8">
    <source>
        <dbReference type="EMBL" id="SHJ81470.1"/>
    </source>
</evidence>
<keyword evidence="8" id="KW-0966">Cell projection</keyword>
<dbReference type="OrthoDB" id="9788334at2"/>